<dbReference type="Gene3D" id="1.20.120.680">
    <property type="entry name" value="Formiminotetrahydrofolate cyclodeaminase monomer, up-and-down helical bundle"/>
    <property type="match status" value="1"/>
</dbReference>
<organism evidence="2 3">
    <name type="scientific">Stutzerimonas stutzeri</name>
    <name type="common">Pseudomonas stutzeri</name>
    <dbReference type="NCBI Taxonomy" id="316"/>
    <lineage>
        <taxon>Bacteria</taxon>
        <taxon>Pseudomonadati</taxon>
        <taxon>Pseudomonadota</taxon>
        <taxon>Gammaproteobacteria</taxon>
        <taxon>Pseudomonadales</taxon>
        <taxon>Pseudomonadaceae</taxon>
        <taxon>Stutzerimonas</taxon>
    </lineage>
</organism>
<dbReference type="GO" id="GO:0003824">
    <property type="term" value="F:catalytic activity"/>
    <property type="evidence" value="ECO:0007669"/>
    <property type="project" value="InterPro"/>
</dbReference>
<dbReference type="InterPro" id="IPR007044">
    <property type="entry name" value="Cyclodeamin/CycHdrlase"/>
</dbReference>
<dbReference type="KEGG" id="pstt:CH92_02175"/>
<sequence length="203" mass="21016">MSESASIWSQPLADFRTAMAARQPTPGCGAAAAVTAEIGLALVVKGLRISEAHESVPSRRALTHTAEALLGRPGAFADDDMQAFSEYLSATRDGDPEDQQAAARQACAVPLALAHCCLQALELAATAWPCSAENVQSDIQAGAVLIHAGLSAALINVDADMASLDDIQSREQAGSSRQRLQTEGDGLLQLLLAQAGTGQRGPV</sequence>
<dbReference type="InterPro" id="IPR036178">
    <property type="entry name" value="Formintransfe-cycloase-like_sf"/>
</dbReference>
<evidence type="ECO:0000259" key="1">
    <source>
        <dbReference type="Pfam" id="PF04961"/>
    </source>
</evidence>
<dbReference type="EMBL" id="CP007441">
    <property type="protein sequence ID" value="AHL73966.1"/>
    <property type="molecule type" value="Genomic_DNA"/>
</dbReference>
<feature type="domain" description="Cyclodeaminase/cyclohydrolase" evidence="1">
    <location>
        <begin position="12"/>
        <end position="173"/>
    </location>
</feature>
<proteinExistence type="predicted"/>
<dbReference type="RefSeq" id="WP_025240155.1">
    <property type="nucleotide sequence ID" value="NZ_CP007441.1"/>
</dbReference>
<protein>
    <recommendedName>
        <fullName evidence="1">Cyclodeaminase/cyclohydrolase domain-containing protein</fullName>
    </recommendedName>
</protein>
<dbReference type="AlphaFoldDB" id="W8RPK0"/>
<dbReference type="PATRIC" id="fig|316.77.peg.441"/>
<reference evidence="2 3" key="2">
    <citation type="submission" date="2014-03" db="EMBL/GenBank/DDBJ databases">
        <authorList>
            <person name="Baltrus D."/>
            <person name="Dougherty K."/>
        </authorList>
    </citation>
    <scope>NUCLEOTIDE SEQUENCE</scope>
    <source>
        <strain evidence="2 3">28a24</strain>
    </source>
</reference>
<accession>W8RPK0</accession>
<gene>
    <name evidence="2" type="ORF">CH92_02175</name>
</gene>
<reference evidence="3" key="1">
    <citation type="journal article" date="2014" name="Genome Announc.">
        <title>Complete Genome Sequence of the Highly Transformable Pseudomonas stutzeri Strain 28a24.</title>
        <authorList>
            <person name="Smith B.A."/>
            <person name="Dougherty K.M."/>
            <person name="Baltrus D.A."/>
        </authorList>
    </citation>
    <scope>NUCLEOTIDE SEQUENCE [LARGE SCALE GENOMIC DNA]</scope>
    <source>
        <strain evidence="3">28a24</strain>
    </source>
</reference>
<dbReference type="Proteomes" id="UP000019522">
    <property type="component" value="Chromosome"/>
</dbReference>
<name>W8RPK0_STUST</name>
<evidence type="ECO:0000313" key="2">
    <source>
        <dbReference type="EMBL" id="AHL73966.1"/>
    </source>
</evidence>
<evidence type="ECO:0000313" key="3">
    <source>
        <dbReference type="Proteomes" id="UP000019522"/>
    </source>
</evidence>
<dbReference type="Pfam" id="PF04961">
    <property type="entry name" value="FTCD_C"/>
    <property type="match status" value="1"/>
</dbReference>
<dbReference type="OrthoDB" id="7030912at2"/>
<dbReference type="SUPFAM" id="SSF101262">
    <property type="entry name" value="Methenyltetrahydrofolate cyclohydrolase-like"/>
    <property type="match status" value="1"/>
</dbReference>